<evidence type="ECO:0000313" key="2">
    <source>
        <dbReference type="EMBL" id="BAB63808.1"/>
    </source>
</evidence>
<organism evidence="2">
    <name type="scientific">Oryza sativa subsp. japonica</name>
    <name type="common">Rice</name>
    <dbReference type="NCBI Taxonomy" id="39947"/>
    <lineage>
        <taxon>Eukaryota</taxon>
        <taxon>Viridiplantae</taxon>
        <taxon>Streptophyta</taxon>
        <taxon>Embryophyta</taxon>
        <taxon>Tracheophyta</taxon>
        <taxon>Spermatophyta</taxon>
        <taxon>Magnoliopsida</taxon>
        <taxon>Liliopsida</taxon>
        <taxon>Poales</taxon>
        <taxon>Poaceae</taxon>
        <taxon>BOP clade</taxon>
        <taxon>Oryzoideae</taxon>
        <taxon>Oryzeae</taxon>
        <taxon>Oryzinae</taxon>
        <taxon>Oryza</taxon>
        <taxon>Oryza sativa</taxon>
    </lineage>
</organism>
<dbReference type="EMBL" id="AP003611">
    <property type="protein sequence ID" value="BAB63808.1"/>
    <property type="molecule type" value="Genomic_DNA"/>
</dbReference>
<evidence type="ECO:0000256" key="1">
    <source>
        <dbReference type="SAM" id="MobiDB-lite"/>
    </source>
</evidence>
<proteinExistence type="predicted"/>
<name>Q94CV4_ORYSJ</name>
<sequence>MKTKRMHRTGDHAGFDRVRLVIASAGTGKATATENSAQIQAAGPPHRVCGRAPVAGQPARCTGLRRAARPDGAYAFTRVPRARALALVPWDAAPAMIAGCAATAPAQLHYYSGTTRGCFKSSREQVIISCVGLSVAASADHGLEPWTMAHNAIMAERALHATDAALLRVKKSLAVSRTYREREDLFFTRQRKYRAKSFKFPDTSTVSYSENFCASSIHPATGKANFTCFVLQDPVVFPSARQDEPMHTWIIKSWILKYEDSTYSVFLDNENPRLQKRIL</sequence>
<dbReference type="AlphaFoldDB" id="Q94CV4"/>
<accession>Q94CV4</accession>
<gene>
    <name evidence="2" type="primary">P0423B08.24</name>
</gene>
<dbReference type="Proteomes" id="UP000817658">
    <property type="component" value="Chromosome 1"/>
</dbReference>
<feature type="region of interest" description="Disordered" evidence="1">
    <location>
        <begin position="32"/>
        <end position="54"/>
    </location>
</feature>
<protein>
    <submittedName>
        <fullName evidence="2">Uncharacterized protein</fullName>
    </submittedName>
</protein>
<reference evidence="2" key="1">
    <citation type="journal article" date="2002" name="Nature">
        <title>The genome sequence and structure of rice chromosome 1.</title>
        <authorList>
            <person name="Sasaki T."/>
            <person name="Matsumoto T."/>
            <person name="Yamamoto K."/>
            <person name="Sakata K."/>
            <person name="Baba T."/>
            <person name="Katayose Y."/>
            <person name="Wu J."/>
            <person name="Niimura Y."/>
            <person name="Cheng Z."/>
            <person name="Nagamura Y."/>
            <person name="Antonio B.A."/>
            <person name="Kanamori H."/>
            <person name="Hosokawa S."/>
            <person name="Masukawa M."/>
            <person name="Arikawa K."/>
            <person name="Chiden Y."/>
            <person name="Hayashi M."/>
            <person name="Okamoto M."/>
            <person name="Ando T."/>
            <person name="Aoki H."/>
            <person name="Arita K."/>
            <person name="Hamada M."/>
            <person name="Harada C."/>
            <person name="Hijishita S."/>
            <person name="Honda M."/>
            <person name="Ichikawa Y."/>
            <person name="Idonuma A."/>
            <person name="Iijima M."/>
            <person name="Ikeda M."/>
            <person name="Ikeno M."/>
            <person name="Itoh S."/>
            <person name="Itoh T."/>
            <person name="Itoh Y."/>
            <person name="Itoh Y."/>
            <person name="Iwabuchi A."/>
            <person name="Kamiya K."/>
            <person name="Karasawa W."/>
            <person name="Katagiri S."/>
            <person name="Kikuta A."/>
            <person name="Kobayashi N."/>
            <person name="Kono I."/>
            <person name="Machita K."/>
            <person name="Maehara T."/>
            <person name="Mizuno H."/>
            <person name="Mizubayashi T."/>
            <person name="Mukai Y."/>
            <person name="Nagasaki H."/>
            <person name="Nakashima M."/>
            <person name="Nakama Y."/>
            <person name="Nakamichi Y."/>
            <person name="Nakamura M."/>
            <person name="Namiki N."/>
            <person name="Negishi M."/>
            <person name="Ohta I."/>
            <person name="Ono N."/>
            <person name="Saji S."/>
            <person name="Sakai K."/>
            <person name="Shibata M."/>
            <person name="Shimokawa T."/>
            <person name="Shomura A."/>
            <person name="Song J."/>
            <person name="Takazaki Y."/>
            <person name="Terasawa K."/>
            <person name="Tsuji K."/>
            <person name="Waki K."/>
            <person name="Yamagata H."/>
            <person name="Yamane H."/>
            <person name="Yoshiki S."/>
            <person name="Yoshihara R."/>
            <person name="Yukawa K."/>
            <person name="Zhong H."/>
            <person name="Iwama H."/>
            <person name="Endo T."/>
            <person name="Ito H."/>
            <person name="Hahn J.H."/>
            <person name="Kim H.I."/>
            <person name="Eun M.Y."/>
            <person name="Yano M."/>
            <person name="Jiang J."/>
            <person name="Gojobori T."/>
        </authorList>
    </citation>
    <scope>NUCLEOTIDE SEQUENCE [LARGE SCALE GENOMIC DNA]</scope>
</reference>